<evidence type="ECO:0000259" key="1">
    <source>
        <dbReference type="Pfam" id="PF12973"/>
    </source>
</evidence>
<name>A0A561R1G4_9HYPH</name>
<dbReference type="InterPro" id="IPR041916">
    <property type="entry name" value="Anti_sigma_zinc_sf"/>
</dbReference>
<sequence length="211" mass="23076">MLLNLERVDFLVAQYVAGSLPPPAHVLVGSHLEMQAPAGRFAHTLQRLAGDSLEAVEPQPLKFRDRTLFDILKSTPPRLDGGPVDRGMWPALLRAYAGKDLSGIPWRTKLPGLREHVIERSSEVEASLLWARPGRALPNHGHHGLELTLVLEGEFHDHRGIFGEGDVSVADETLDHRPIAGDKPCVCFSVLFAPIALSGPMIRLFGDIIGV</sequence>
<dbReference type="InterPro" id="IPR012807">
    <property type="entry name" value="Anti-sigma_ChrR"/>
</dbReference>
<feature type="domain" description="ChrR-like cupin" evidence="1">
    <location>
        <begin position="101"/>
        <end position="189"/>
    </location>
</feature>
<dbReference type="InterPro" id="IPR014710">
    <property type="entry name" value="RmlC-like_jellyroll"/>
</dbReference>
<dbReference type="SUPFAM" id="SSF51182">
    <property type="entry name" value="RmlC-like cupins"/>
    <property type="match status" value="1"/>
</dbReference>
<organism evidence="2 3">
    <name type="scientific">Neorhizobium alkalisoli</name>
    <dbReference type="NCBI Taxonomy" id="528178"/>
    <lineage>
        <taxon>Bacteria</taxon>
        <taxon>Pseudomonadati</taxon>
        <taxon>Pseudomonadota</taxon>
        <taxon>Alphaproteobacteria</taxon>
        <taxon>Hyphomicrobiales</taxon>
        <taxon>Rhizobiaceae</taxon>
        <taxon>Rhizobium/Agrobacterium group</taxon>
        <taxon>Neorhizobium</taxon>
    </lineage>
</organism>
<dbReference type="OrthoDB" id="2988517at2"/>
<dbReference type="Gene3D" id="2.60.120.10">
    <property type="entry name" value="Jelly Rolls"/>
    <property type="match status" value="1"/>
</dbReference>
<gene>
    <name evidence="2" type="ORF">FHW37_10279</name>
</gene>
<dbReference type="AlphaFoldDB" id="A0A561R1G4"/>
<comment type="caution">
    <text evidence="2">The sequence shown here is derived from an EMBL/GenBank/DDBJ whole genome shotgun (WGS) entry which is preliminary data.</text>
</comment>
<evidence type="ECO:0000313" key="2">
    <source>
        <dbReference type="EMBL" id="TWF56450.1"/>
    </source>
</evidence>
<dbReference type="InterPro" id="IPR025979">
    <property type="entry name" value="ChrR-like_cupin_dom"/>
</dbReference>
<dbReference type="EMBL" id="VIWP01000002">
    <property type="protein sequence ID" value="TWF56450.1"/>
    <property type="molecule type" value="Genomic_DNA"/>
</dbReference>
<dbReference type="InterPro" id="IPR011051">
    <property type="entry name" value="RmlC_Cupin_sf"/>
</dbReference>
<accession>A0A561R1G4</accession>
<evidence type="ECO:0000313" key="3">
    <source>
        <dbReference type="Proteomes" id="UP000320653"/>
    </source>
</evidence>
<dbReference type="CDD" id="cd20301">
    <property type="entry name" value="cupin_ChrR"/>
    <property type="match status" value="1"/>
</dbReference>
<dbReference type="Gene3D" id="1.10.10.1320">
    <property type="entry name" value="Anti-sigma factor, zinc-finger domain"/>
    <property type="match status" value="1"/>
</dbReference>
<reference evidence="2 3" key="1">
    <citation type="submission" date="2019-06" db="EMBL/GenBank/DDBJ databases">
        <title>Sorghum-associated microbial communities from plants grown in Nebraska, USA.</title>
        <authorList>
            <person name="Schachtman D."/>
        </authorList>
    </citation>
    <scope>NUCLEOTIDE SEQUENCE [LARGE SCALE GENOMIC DNA]</scope>
    <source>
        <strain evidence="2 3">1225</strain>
    </source>
</reference>
<dbReference type="Proteomes" id="UP000320653">
    <property type="component" value="Unassembled WGS sequence"/>
</dbReference>
<protein>
    <submittedName>
        <fullName evidence="2">ChrR-like anti-ECFsigma factor</fullName>
    </submittedName>
</protein>
<proteinExistence type="predicted"/>
<dbReference type="Pfam" id="PF12973">
    <property type="entry name" value="Cupin_7"/>
    <property type="match status" value="1"/>
</dbReference>
<keyword evidence="3" id="KW-1185">Reference proteome</keyword>